<gene>
    <name evidence="2" type="ORF">ACFPRH_08770</name>
</gene>
<accession>A0ABW0ADM0</accession>
<feature type="compositionally biased region" description="Low complexity" evidence="1">
    <location>
        <begin position="51"/>
        <end position="63"/>
    </location>
</feature>
<feature type="region of interest" description="Disordered" evidence="1">
    <location>
        <begin position="1"/>
        <end position="75"/>
    </location>
</feature>
<name>A0ABW0ADM0_9ACTN</name>
<protein>
    <submittedName>
        <fullName evidence="2">Uncharacterized protein</fullName>
    </submittedName>
</protein>
<reference evidence="3" key="1">
    <citation type="journal article" date="2019" name="Int. J. Syst. Evol. Microbiol.">
        <title>The Global Catalogue of Microorganisms (GCM) 10K type strain sequencing project: providing services to taxonomists for standard genome sequencing and annotation.</title>
        <authorList>
            <consortium name="The Broad Institute Genomics Platform"/>
            <consortium name="The Broad Institute Genome Sequencing Center for Infectious Disease"/>
            <person name="Wu L."/>
            <person name="Ma J."/>
        </authorList>
    </citation>
    <scope>NUCLEOTIDE SEQUENCE [LARGE SCALE GENOMIC DNA]</scope>
    <source>
        <strain evidence="3">PCU 266</strain>
    </source>
</reference>
<evidence type="ECO:0000256" key="1">
    <source>
        <dbReference type="SAM" id="MobiDB-lite"/>
    </source>
</evidence>
<comment type="caution">
    <text evidence="2">The sequence shown here is derived from an EMBL/GenBank/DDBJ whole genome shotgun (WGS) entry which is preliminary data.</text>
</comment>
<dbReference type="Proteomes" id="UP001596160">
    <property type="component" value="Unassembled WGS sequence"/>
</dbReference>
<feature type="compositionally biased region" description="Low complexity" evidence="1">
    <location>
        <begin position="1"/>
        <end position="13"/>
    </location>
</feature>
<evidence type="ECO:0000313" key="3">
    <source>
        <dbReference type="Proteomes" id="UP001596160"/>
    </source>
</evidence>
<proteinExistence type="predicted"/>
<dbReference type="RefSeq" id="WP_344476286.1">
    <property type="nucleotide sequence ID" value="NZ_BAAASB010000006.1"/>
</dbReference>
<dbReference type="EMBL" id="JBHSKP010000004">
    <property type="protein sequence ID" value="MFC5151825.1"/>
    <property type="molecule type" value="Genomic_DNA"/>
</dbReference>
<evidence type="ECO:0000313" key="2">
    <source>
        <dbReference type="EMBL" id="MFC5151825.1"/>
    </source>
</evidence>
<organism evidence="2 3">
    <name type="scientific">Streptomyces amakusaensis</name>
    <dbReference type="NCBI Taxonomy" id="67271"/>
    <lineage>
        <taxon>Bacteria</taxon>
        <taxon>Bacillati</taxon>
        <taxon>Actinomycetota</taxon>
        <taxon>Actinomycetes</taxon>
        <taxon>Kitasatosporales</taxon>
        <taxon>Streptomycetaceae</taxon>
        <taxon>Streptomyces</taxon>
    </lineage>
</organism>
<keyword evidence="3" id="KW-1185">Reference proteome</keyword>
<sequence>MSEQNSQNSQNSQEIRESTAPEPAGHSTPMTVVVEPGTPPPPVTPAPPEPGAAAPTASTVTPPYGTEIPKEGEPV</sequence>
<feature type="compositionally biased region" description="Pro residues" evidence="1">
    <location>
        <begin position="37"/>
        <end position="50"/>
    </location>
</feature>